<feature type="transmembrane region" description="Helical" evidence="1">
    <location>
        <begin position="364"/>
        <end position="381"/>
    </location>
</feature>
<evidence type="ECO:0000256" key="1">
    <source>
        <dbReference type="SAM" id="Phobius"/>
    </source>
</evidence>
<feature type="transmembrane region" description="Helical" evidence="1">
    <location>
        <begin position="332"/>
        <end position="352"/>
    </location>
</feature>
<keyword evidence="1" id="KW-1133">Transmembrane helix</keyword>
<feature type="transmembrane region" description="Helical" evidence="1">
    <location>
        <begin position="38"/>
        <end position="56"/>
    </location>
</feature>
<feature type="transmembrane region" description="Helical" evidence="1">
    <location>
        <begin position="157"/>
        <end position="174"/>
    </location>
</feature>
<sequence length="427" mass="48211">MKINLRFLYVLPLLAVFLTDRALGEFVFGTEEVRPLELLFVYGLAGCSILLVLSYYRRLERMMQLWFWLVIGCVVGLCLESYSGWGVWAKYPHVFSKFSVMLPLFGLYAYYRRYPAPSYRILVAVIFPGLLLSLVVFHRDALSLGSFLETERGFSVTSAYLLLLIALFCLNWYLTQGHLLSGLSFLVAMALIVFLQHRTVWVCSALALALNLALLALRVPEAHQMGRRLTLLGTMSLVLGMSSGLAVVLDNPEVVRKFIANFEDLQHPTTQGTGTFRMQQHEAYVPLLEERPLAGWRLEGFQVPIQMYDEAGDQVWPDFTGHHFHSFYLDRLFYFGIVGVLLVAFIPLFALGRILLRLTPLSPDLVALLSFTSTFFVFGFSYDWPSYLYGVLGLMLAAVSYQLHSAPTAPLPGRLHRRPTAASPIPA</sequence>
<keyword evidence="1" id="KW-0812">Transmembrane</keyword>
<reference evidence="2 3" key="1">
    <citation type="submission" date="2019-04" db="EMBL/GenBank/DDBJ databases">
        <authorList>
            <person name="Feng G."/>
            <person name="Zhang J."/>
            <person name="Zhu H."/>
        </authorList>
    </citation>
    <scope>NUCLEOTIDE SEQUENCE [LARGE SCALE GENOMIC DNA]</scope>
    <source>
        <strain evidence="2 3">JCM 17223</strain>
    </source>
</reference>
<protein>
    <recommendedName>
        <fullName evidence="4">O-antigen ligase domain-containing protein</fullName>
    </recommendedName>
</protein>
<dbReference type="RefSeq" id="WP_135499171.1">
    <property type="nucleotide sequence ID" value="NZ_SRLD01000043.1"/>
</dbReference>
<organism evidence="2 3">
    <name type="scientific">Hymenobacter elongatus</name>
    <dbReference type="NCBI Taxonomy" id="877208"/>
    <lineage>
        <taxon>Bacteria</taxon>
        <taxon>Pseudomonadati</taxon>
        <taxon>Bacteroidota</taxon>
        <taxon>Cytophagia</taxon>
        <taxon>Cytophagales</taxon>
        <taxon>Hymenobacteraceae</taxon>
        <taxon>Hymenobacter</taxon>
    </lineage>
</organism>
<dbReference type="OrthoDB" id="742098at2"/>
<dbReference type="Proteomes" id="UP000297739">
    <property type="component" value="Unassembled WGS sequence"/>
</dbReference>
<feature type="transmembrane region" description="Helical" evidence="1">
    <location>
        <begin position="179"/>
        <end position="195"/>
    </location>
</feature>
<feature type="transmembrane region" description="Helical" evidence="1">
    <location>
        <begin position="118"/>
        <end position="137"/>
    </location>
</feature>
<evidence type="ECO:0000313" key="3">
    <source>
        <dbReference type="Proteomes" id="UP000297739"/>
    </source>
</evidence>
<gene>
    <name evidence="2" type="ORF">E5J99_17805</name>
</gene>
<keyword evidence="1" id="KW-0472">Membrane</keyword>
<comment type="caution">
    <text evidence="2">The sequence shown here is derived from an EMBL/GenBank/DDBJ whole genome shotgun (WGS) entry which is preliminary data.</text>
</comment>
<proteinExistence type="predicted"/>
<feature type="transmembrane region" description="Helical" evidence="1">
    <location>
        <begin position="229"/>
        <end position="249"/>
    </location>
</feature>
<evidence type="ECO:0008006" key="4">
    <source>
        <dbReference type="Google" id="ProtNLM"/>
    </source>
</evidence>
<feature type="transmembrane region" description="Helical" evidence="1">
    <location>
        <begin position="201"/>
        <end position="217"/>
    </location>
</feature>
<feature type="transmembrane region" description="Helical" evidence="1">
    <location>
        <begin position="94"/>
        <end position="111"/>
    </location>
</feature>
<evidence type="ECO:0000313" key="2">
    <source>
        <dbReference type="EMBL" id="TGE14038.1"/>
    </source>
</evidence>
<dbReference type="AlphaFoldDB" id="A0A4Z0PGW8"/>
<dbReference type="EMBL" id="SRLD01000043">
    <property type="protein sequence ID" value="TGE14038.1"/>
    <property type="molecule type" value="Genomic_DNA"/>
</dbReference>
<feature type="transmembrane region" description="Helical" evidence="1">
    <location>
        <begin position="65"/>
        <end position="88"/>
    </location>
</feature>
<accession>A0A4Z0PGW8</accession>
<keyword evidence="3" id="KW-1185">Reference proteome</keyword>
<name>A0A4Z0PGW8_9BACT</name>